<dbReference type="Proteomes" id="UP000249748">
    <property type="component" value="Unassembled WGS sequence"/>
</dbReference>
<proteinExistence type="predicted"/>
<evidence type="ECO:0000313" key="1">
    <source>
        <dbReference type="EMBL" id="RAK83606.1"/>
    </source>
</evidence>
<gene>
    <name evidence="1" type="ORF">BO79DRAFT_222385</name>
</gene>
<name>A0ACD1I1G4_9EURO</name>
<protein>
    <submittedName>
        <fullName evidence="1">Uncharacterized protein</fullName>
    </submittedName>
</protein>
<accession>A0ACD1I1G4</accession>
<reference evidence="1" key="1">
    <citation type="submission" date="2018-02" db="EMBL/GenBank/DDBJ databases">
        <title>The genomes of Aspergillus section Nigri reveals drivers in fungal speciation.</title>
        <authorList>
            <consortium name="DOE Joint Genome Institute"/>
            <person name="Vesth T.C."/>
            <person name="Nybo J."/>
            <person name="Theobald S."/>
            <person name="Brandl J."/>
            <person name="Frisvad J.C."/>
            <person name="Nielsen K.F."/>
            <person name="Lyhne E.K."/>
            <person name="Kogle M.E."/>
            <person name="Kuo A."/>
            <person name="Riley R."/>
            <person name="Clum A."/>
            <person name="Nolan M."/>
            <person name="Lipzen A."/>
            <person name="Salamov A."/>
            <person name="Henrissat B."/>
            <person name="Wiebenga A."/>
            <person name="De vries R.P."/>
            <person name="Grigoriev I.V."/>
            <person name="Mortensen U.H."/>
            <person name="Andersen M.R."/>
            <person name="Baker S.E."/>
        </authorList>
    </citation>
    <scope>NUCLEOTIDE SEQUENCE</scope>
    <source>
        <strain evidence="1">CBS 115574</strain>
    </source>
</reference>
<keyword evidence="2" id="KW-1185">Reference proteome</keyword>
<evidence type="ECO:0000313" key="2">
    <source>
        <dbReference type="Proteomes" id="UP000249748"/>
    </source>
</evidence>
<sequence>MYPLAFCEPSSVEPDDVLPVIYHSDNIPGQNCDLQQNNSQKWYYKSNQQPSEAWIFYQGGNRFDNKPVMVFDKGVPHASFRLDGSGAPRQSIEFKAMVFF</sequence>
<organism evidence="1 2">
    <name type="scientific">Aspergillus costaricaensis CBS 115574</name>
    <dbReference type="NCBI Taxonomy" id="1448317"/>
    <lineage>
        <taxon>Eukaryota</taxon>
        <taxon>Fungi</taxon>
        <taxon>Dikarya</taxon>
        <taxon>Ascomycota</taxon>
        <taxon>Pezizomycotina</taxon>
        <taxon>Eurotiomycetes</taxon>
        <taxon>Eurotiomycetidae</taxon>
        <taxon>Eurotiales</taxon>
        <taxon>Aspergillaceae</taxon>
        <taxon>Aspergillus</taxon>
        <taxon>Aspergillus subgen. Circumdati</taxon>
    </lineage>
</organism>
<dbReference type="EMBL" id="KZ824586">
    <property type="protein sequence ID" value="RAK83606.1"/>
    <property type="molecule type" value="Genomic_DNA"/>
</dbReference>